<dbReference type="NCBIfam" id="TIGR00652">
    <property type="entry name" value="DapF"/>
    <property type="match status" value="1"/>
</dbReference>
<feature type="site" description="Could be important to modulate the pK values of the two catalytic cysteine residues" evidence="8">
    <location>
        <position position="167"/>
    </location>
</feature>
<reference evidence="10 11" key="1">
    <citation type="submission" date="2018-10" db="EMBL/GenBank/DDBJ databases">
        <title>Falsibacillus sp. genome draft.</title>
        <authorList>
            <person name="Shi S."/>
        </authorList>
    </citation>
    <scope>NUCLEOTIDE SEQUENCE [LARGE SCALE GENOMIC DNA]</scope>
    <source>
        <strain evidence="10 11">GY 10110</strain>
    </source>
</reference>
<dbReference type="HAMAP" id="MF_00197">
    <property type="entry name" value="DAP_epimerase"/>
    <property type="match status" value="1"/>
</dbReference>
<accession>A0A3L7JWW8</accession>
<feature type="binding site" evidence="8">
    <location>
        <begin position="229"/>
        <end position="230"/>
    </location>
    <ligand>
        <name>substrate</name>
    </ligand>
</feature>
<comment type="subunit">
    <text evidence="8">Homodimer.</text>
</comment>
<evidence type="ECO:0000256" key="5">
    <source>
        <dbReference type="ARBA" id="ARBA00023154"/>
    </source>
</evidence>
<dbReference type="InterPro" id="IPR018510">
    <property type="entry name" value="DAP_epimerase_AS"/>
</dbReference>
<feature type="active site" description="Proton donor" evidence="8">
    <location>
        <position position="77"/>
    </location>
</feature>
<comment type="caution">
    <text evidence="8">Lacks conserved residue(s) required for the propagation of feature annotation.</text>
</comment>
<keyword evidence="11" id="KW-1185">Reference proteome</keyword>
<dbReference type="GO" id="GO:0009089">
    <property type="term" value="P:lysine biosynthetic process via diaminopimelate"/>
    <property type="evidence" value="ECO:0007669"/>
    <property type="project" value="UniProtKB-UniRule"/>
</dbReference>
<evidence type="ECO:0000256" key="9">
    <source>
        <dbReference type="PROSITE-ProRule" id="PRU10125"/>
    </source>
</evidence>
<keyword evidence="8" id="KW-0963">Cytoplasm</keyword>
<dbReference type="Proteomes" id="UP000276770">
    <property type="component" value="Unassembled WGS sequence"/>
</dbReference>
<evidence type="ECO:0000256" key="6">
    <source>
        <dbReference type="ARBA" id="ARBA00023235"/>
    </source>
</evidence>
<dbReference type="PANTHER" id="PTHR31689:SF0">
    <property type="entry name" value="DIAMINOPIMELATE EPIMERASE"/>
    <property type="match status" value="1"/>
</dbReference>
<comment type="function">
    <text evidence="8">Catalyzes the stereoinversion of LL-2,6-diaminopimelate (L,L-DAP) to meso-diaminopimelate (meso-DAP), a precursor of L-lysine and an essential component of the bacterial peptidoglycan.</text>
</comment>
<evidence type="ECO:0000256" key="8">
    <source>
        <dbReference type="HAMAP-Rule" id="MF_00197"/>
    </source>
</evidence>
<dbReference type="InterPro" id="IPR001653">
    <property type="entry name" value="DAP_epimerase_DapF"/>
</dbReference>
<evidence type="ECO:0000256" key="7">
    <source>
        <dbReference type="ARBA" id="ARBA00051712"/>
    </source>
</evidence>
<comment type="subcellular location">
    <subcellularLocation>
        <location evidence="8">Cytoplasm</location>
    </subcellularLocation>
</comment>
<feature type="active site" description="Proton acceptor" evidence="8">
    <location>
        <position position="228"/>
    </location>
</feature>
<feature type="binding site" evidence="8">
    <location>
        <begin position="78"/>
        <end position="79"/>
    </location>
    <ligand>
        <name>substrate</name>
    </ligand>
</feature>
<feature type="binding site" evidence="8">
    <location>
        <position position="165"/>
    </location>
    <ligand>
        <name>substrate</name>
    </ligand>
</feature>
<dbReference type="GO" id="GO:0008837">
    <property type="term" value="F:diaminopimelate epimerase activity"/>
    <property type="evidence" value="ECO:0007669"/>
    <property type="project" value="UniProtKB-UniRule"/>
</dbReference>
<sequence>MEIQLTKCHGSGNDFLLIDEMANSYSFGEKDRQNLAIALCDRQEGLGADGILFVLKSHHADAKMRVFNSDGSEASMCGNGLRCVGRYVCESLGKEEILVETMKADLLVQKTSDIFDGIPAYSVEISPVLFDLTKLPMRLDQERLFNERVEVLSDHLAFTAVAVPNPHLISFVDRDIIRSNEQKSIAEFVNGPNSLFPDGVNVSFVLPLGKGKLYVRTYERGVGFTNACGTAMSASTLVSAMMEINDLEEKVEVYNNGGKVHCVVKRSEQDDSYTIFLIGNATYLYSADIKVDEKNPEKFTMLKKNEFDEQQQYDILSAAVKEYLEKEIFFSSAK</sequence>
<comment type="caution">
    <text evidence="10">The sequence shown here is derived from an EMBL/GenBank/DDBJ whole genome shotgun (WGS) entry which is preliminary data.</text>
</comment>
<gene>
    <name evidence="8" type="primary">dapF</name>
    <name evidence="10" type="ORF">D9X91_12160</name>
</gene>
<keyword evidence="4 8" id="KW-0028">Amino-acid biosynthesis</keyword>
<feature type="binding site" evidence="8">
    <location>
        <position position="13"/>
    </location>
    <ligand>
        <name>substrate</name>
    </ligand>
</feature>
<dbReference type="Gene3D" id="3.10.310.10">
    <property type="entry name" value="Diaminopimelate Epimerase, Chain A, domain 1"/>
    <property type="match status" value="2"/>
</dbReference>
<dbReference type="RefSeq" id="WP_121680891.1">
    <property type="nucleotide sequence ID" value="NZ_RCVZ01000007.1"/>
</dbReference>
<dbReference type="GO" id="GO:0005829">
    <property type="term" value="C:cytosol"/>
    <property type="evidence" value="ECO:0007669"/>
    <property type="project" value="TreeGrafter"/>
</dbReference>
<organism evidence="10 11">
    <name type="scientific">Falsibacillus albus</name>
    <dbReference type="NCBI Taxonomy" id="2478915"/>
    <lineage>
        <taxon>Bacteria</taxon>
        <taxon>Bacillati</taxon>
        <taxon>Bacillota</taxon>
        <taxon>Bacilli</taxon>
        <taxon>Bacillales</taxon>
        <taxon>Bacillaceae</taxon>
        <taxon>Falsibacillus</taxon>
    </lineage>
</organism>
<evidence type="ECO:0000256" key="1">
    <source>
        <dbReference type="ARBA" id="ARBA00005196"/>
    </source>
</evidence>
<evidence type="ECO:0000256" key="4">
    <source>
        <dbReference type="ARBA" id="ARBA00022605"/>
    </source>
</evidence>
<evidence type="ECO:0000256" key="3">
    <source>
        <dbReference type="ARBA" id="ARBA00013080"/>
    </source>
</evidence>
<dbReference type="EMBL" id="RCVZ01000007">
    <property type="protein sequence ID" value="RLQ95236.1"/>
    <property type="molecule type" value="Genomic_DNA"/>
</dbReference>
<proteinExistence type="inferred from homology"/>
<keyword evidence="5 8" id="KW-0457">Lysine biosynthesis</keyword>
<comment type="catalytic activity">
    <reaction evidence="7 8">
        <text>(2S,6S)-2,6-diaminopimelate = meso-2,6-diaminopimelate</text>
        <dbReference type="Rhea" id="RHEA:15393"/>
        <dbReference type="ChEBI" id="CHEBI:57609"/>
        <dbReference type="ChEBI" id="CHEBI:57791"/>
        <dbReference type="EC" id="5.1.1.7"/>
    </reaction>
</comment>
<feature type="site" description="Could be important to modulate the pK values of the two catalytic cysteine residues" evidence="8">
    <location>
        <position position="219"/>
    </location>
</feature>
<feature type="active site" evidence="9">
    <location>
        <position position="77"/>
    </location>
</feature>
<comment type="similarity">
    <text evidence="2 8">Belongs to the diaminopimelate epimerase family.</text>
</comment>
<name>A0A3L7JWW8_9BACI</name>
<feature type="binding site" evidence="8">
    <location>
        <position position="68"/>
    </location>
    <ligand>
        <name>substrate</name>
    </ligand>
</feature>
<feature type="binding site" evidence="8">
    <location>
        <position position="201"/>
    </location>
    <ligand>
        <name>substrate</name>
    </ligand>
</feature>
<evidence type="ECO:0000313" key="10">
    <source>
        <dbReference type="EMBL" id="RLQ95236.1"/>
    </source>
</evidence>
<dbReference type="PANTHER" id="PTHR31689">
    <property type="entry name" value="DIAMINOPIMELATE EPIMERASE, CHLOROPLASTIC"/>
    <property type="match status" value="1"/>
</dbReference>
<dbReference type="Pfam" id="PF01678">
    <property type="entry name" value="DAP_epimerase"/>
    <property type="match status" value="2"/>
</dbReference>
<dbReference type="EC" id="5.1.1.7" evidence="3 8"/>
<evidence type="ECO:0000313" key="11">
    <source>
        <dbReference type="Proteomes" id="UP000276770"/>
    </source>
</evidence>
<dbReference type="OrthoDB" id="9805408at2"/>
<dbReference type="UniPathway" id="UPA00034">
    <property type="reaction ID" value="UER00025"/>
</dbReference>
<keyword evidence="6 8" id="KW-0413">Isomerase</keyword>
<evidence type="ECO:0000256" key="2">
    <source>
        <dbReference type="ARBA" id="ARBA00010219"/>
    </source>
</evidence>
<protein>
    <recommendedName>
        <fullName evidence="3 8">Diaminopimelate epimerase</fullName>
        <shortName evidence="8">DAP epimerase</shortName>
        <ecNumber evidence="3 8">5.1.1.7</ecNumber>
    </recommendedName>
    <alternativeName>
        <fullName evidence="8">PLP-independent amino acid racemase</fullName>
    </alternativeName>
</protein>
<dbReference type="SUPFAM" id="SSF54506">
    <property type="entry name" value="Diaminopimelate epimerase-like"/>
    <property type="match status" value="2"/>
</dbReference>
<dbReference type="PROSITE" id="PS01326">
    <property type="entry name" value="DAP_EPIMERASE"/>
    <property type="match status" value="1"/>
</dbReference>
<dbReference type="AlphaFoldDB" id="A0A3L7JWW8"/>
<feature type="binding site" evidence="8">
    <location>
        <begin position="219"/>
        <end position="220"/>
    </location>
    <ligand>
        <name>substrate</name>
    </ligand>
</feature>
<comment type="pathway">
    <text evidence="1 8">Amino-acid biosynthesis; L-lysine biosynthesis via DAP pathway; DL-2,6-diaminopimelate from LL-2,6-diaminopimelate: step 1/1.</text>
</comment>